<gene>
    <name evidence="3" type="ORF">ACFPK8_11230</name>
</gene>
<evidence type="ECO:0000313" key="3">
    <source>
        <dbReference type="EMBL" id="MFC5298084.1"/>
    </source>
</evidence>
<evidence type="ECO:0000313" key="4">
    <source>
        <dbReference type="Proteomes" id="UP001595937"/>
    </source>
</evidence>
<dbReference type="GeneID" id="303297990"/>
<keyword evidence="2" id="KW-0732">Signal</keyword>
<protein>
    <submittedName>
        <fullName evidence="3">Uncharacterized protein</fullName>
    </submittedName>
</protein>
<accession>A0ABW0FH84</accession>
<feature type="signal peptide" evidence="2">
    <location>
        <begin position="1"/>
        <end position="20"/>
    </location>
</feature>
<proteinExistence type="predicted"/>
<dbReference type="RefSeq" id="WP_343924866.1">
    <property type="nucleotide sequence ID" value="NZ_BAAAIR010000043.1"/>
</dbReference>
<keyword evidence="4" id="KW-1185">Reference proteome</keyword>
<sequence length="299" mass="29690">MMMAVMATGALLSACGGAPAPDGAEGAQDRGAQGQGAVAADAGAAAGAGADAAAEETGQAGDQGSQGESAEHRHDADRGNGGQRADGSGDPAPVDRPADWAGTISAQTLPASGGTQYLLMNYLYGDQQTSTSLTGDEVAGQEFFAGKQVECEGVASLAGASASCLLADGSQEIPLEARLVPTAFGHSALLLSADEDGLTDLSIPHGTPVAFWGAEVAELGDVTAEDVESAAFNAVLMADRPDGDVPPEITIDCTVLDGGTHATCEVAGTSDGGGDGTWYATAQPGYRPGVSYLFSQLPA</sequence>
<organism evidence="3 4">
    <name type="scientific">Brachybacterium tyrofermentans</name>
    <dbReference type="NCBI Taxonomy" id="47848"/>
    <lineage>
        <taxon>Bacteria</taxon>
        <taxon>Bacillati</taxon>
        <taxon>Actinomycetota</taxon>
        <taxon>Actinomycetes</taxon>
        <taxon>Micrococcales</taxon>
        <taxon>Dermabacteraceae</taxon>
        <taxon>Brachybacterium</taxon>
    </lineage>
</organism>
<feature type="compositionally biased region" description="Low complexity" evidence="1">
    <location>
        <begin position="19"/>
        <end position="63"/>
    </location>
</feature>
<dbReference type="Proteomes" id="UP001595937">
    <property type="component" value="Unassembled WGS sequence"/>
</dbReference>
<feature type="region of interest" description="Disordered" evidence="1">
    <location>
        <begin position="19"/>
        <end position="99"/>
    </location>
</feature>
<name>A0ABW0FH84_9MICO</name>
<evidence type="ECO:0000256" key="2">
    <source>
        <dbReference type="SAM" id="SignalP"/>
    </source>
</evidence>
<reference evidence="4" key="1">
    <citation type="journal article" date="2019" name="Int. J. Syst. Evol. Microbiol.">
        <title>The Global Catalogue of Microorganisms (GCM) 10K type strain sequencing project: providing services to taxonomists for standard genome sequencing and annotation.</title>
        <authorList>
            <consortium name="The Broad Institute Genomics Platform"/>
            <consortium name="The Broad Institute Genome Sequencing Center for Infectious Disease"/>
            <person name="Wu L."/>
            <person name="Ma J."/>
        </authorList>
    </citation>
    <scope>NUCLEOTIDE SEQUENCE [LARGE SCALE GENOMIC DNA]</scope>
    <source>
        <strain evidence="4">CGMCC 1.16455</strain>
    </source>
</reference>
<feature type="compositionally biased region" description="Basic and acidic residues" evidence="1">
    <location>
        <begin position="69"/>
        <end position="78"/>
    </location>
</feature>
<evidence type="ECO:0000256" key="1">
    <source>
        <dbReference type="SAM" id="MobiDB-lite"/>
    </source>
</evidence>
<comment type="caution">
    <text evidence="3">The sequence shown here is derived from an EMBL/GenBank/DDBJ whole genome shotgun (WGS) entry which is preliminary data.</text>
</comment>
<feature type="chain" id="PRO_5046281003" evidence="2">
    <location>
        <begin position="21"/>
        <end position="299"/>
    </location>
</feature>
<dbReference type="EMBL" id="JBHSLN010000024">
    <property type="protein sequence ID" value="MFC5298084.1"/>
    <property type="molecule type" value="Genomic_DNA"/>
</dbReference>